<evidence type="ECO:0000313" key="5">
    <source>
        <dbReference type="EMBL" id="TXG64138.1"/>
    </source>
</evidence>
<dbReference type="InterPro" id="IPR012337">
    <property type="entry name" value="RNaseH-like_sf"/>
</dbReference>
<evidence type="ECO:0000259" key="4">
    <source>
        <dbReference type="Pfam" id="PF14372"/>
    </source>
</evidence>
<dbReference type="PANTHER" id="PTHR23272">
    <property type="entry name" value="BED FINGER-RELATED"/>
    <property type="match status" value="1"/>
</dbReference>
<dbReference type="InterPro" id="IPR008906">
    <property type="entry name" value="HATC_C_dom"/>
</dbReference>
<accession>A0A5C7I5A0</accession>
<feature type="compositionally biased region" description="Low complexity" evidence="1">
    <location>
        <begin position="507"/>
        <end position="526"/>
    </location>
</feature>
<feature type="domain" description="HAT C-terminal dimerisation" evidence="3">
    <location>
        <begin position="87"/>
        <end position="151"/>
    </location>
</feature>
<dbReference type="Pfam" id="PF03108">
    <property type="entry name" value="DBD_Tnp_Mut"/>
    <property type="match status" value="1"/>
</dbReference>
<name>A0A5C7I5A0_9ROSI</name>
<dbReference type="Proteomes" id="UP000323000">
    <property type="component" value="Chromosome 4"/>
</dbReference>
<comment type="caution">
    <text evidence="5">The sequence shown here is derived from an EMBL/GenBank/DDBJ whole genome shotgun (WGS) entry which is preliminary data.</text>
</comment>
<gene>
    <name evidence="5" type="ORF">EZV62_011132</name>
</gene>
<evidence type="ECO:0000259" key="2">
    <source>
        <dbReference type="Pfam" id="PF03108"/>
    </source>
</evidence>
<evidence type="ECO:0008006" key="7">
    <source>
        <dbReference type="Google" id="ProtNLM"/>
    </source>
</evidence>
<dbReference type="PANTHER" id="PTHR23272:SF179">
    <property type="entry name" value="ZINC FINGER BED DOMAIN-CONTAINING PROTEIN RICESLEEPER 2-LIKE ISOFORM X1"/>
    <property type="match status" value="1"/>
</dbReference>
<evidence type="ECO:0000313" key="6">
    <source>
        <dbReference type="Proteomes" id="UP000323000"/>
    </source>
</evidence>
<feature type="domain" description="hAT-like transposase RNase-H fold" evidence="4">
    <location>
        <begin position="1"/>
        <end position="66"/>
    </location>
</feature>
<dbReference type="GO" id="GO:0046983">
    <property type="term" value="F:protein dimerization activity"/>
    <property type="evidence" value="ECO:0007669"/>
    <property type="project" value="InterPro"/>
</dbReference>
<dbReference type="AlphaFoldDB" id="A0A5C7I5A0"/>
<feature type="compositionally biased region" description="Basic and acidic residues" evidence="1">
    <location>
        <begin position="196"/>
        <end position="213"/>
    </location>
</feature>
<dbReference type="Pfam" id="PF05699">
    <property type="entry name" value="Dimer_Tnp_hAT"/>
    <property type="match status" value="1"/>
</dbReference>
<keyword evidence="6" id="KW-1185">Reference proteome</keyword>
<dbReference type="SUPFAM" id="SSF53098">
    <property type="entry name" value="Ribonuclease H-like"/>
    <property type="match status" value="1"/>
</dbReference>
<dbReference type="InterPro" id="IPR004332">
    <property type="entry name" value="Transposase_MuDR"/>
</dbReference>
<organism evidence="5 6">
    <name type="scientific">Acer yangbiense</name>
    <dbReference type="NCBI Taxonomy" id="1000413"/>
    <lineage>
        <taxon>Eukaryota</taxon>
        <taxon>Viridiplantae</taxon>
        <taxon>Streptophyta</taxon>
        <taxon>Embryophyta</taxon>
        <taxon>Tracheophyta</taxon>
        <taxon>Spermatophyta</taxon>
        <taxon>Magnoliopsida</taxon>
        <taxon>eudicotyledons</taxon>
        <taxon>Gunneridae</taxon>
        <taxon>Pentapetalae</taxon>
        <taxon>rosids</taxon>
        <taxon>malvids</taxon>
        <taxon>Sapindales</taxon>
        <taxon>Sapindaceae</taxon>
        <taxon>Hippocastanoideae</taxon>
        <taxon>Acereae</taxon>
        <taxon>Acer</taxon>
    </lineage>
</organism>
<evidence type="ECO:0000256" key="1">
    <source>
        <dbReference type="SAM" id="MobiDB-lite"/>
    </source>
</evidence>
<evidence type="ECO:0000259" key="3">
    <source>
        <dbReference type="Pfam" id="PF05699"/>
    </source>
</evidence>
<dbReference type="Pfam" id="PF14372">
    <property type="entry name" value="hAT-like_RNase-H"/>
    <property type="match status" value="1"/>
</dbReference>
<reference evidence="6" key="1">
    <citation type="journal article" date="2019" name="Gigascience">
        <title>De novo genome assembly of the endangered Acer yangbiense, a plant species with extremely small populations endemic to Yunnan Province, China.</title>
        <authorList>
            <person name="Yang J."/>
            <person name="Wariss H.M."/>
            <person name="Tao L."/>
            <person name="Zhang R."/>
            <person name="Yun Q."/>
            <person name="Hollingsworth P."/>
            <person name="Dao Z."/>
            <person name="Luo G."/>
            <person name="Guo H."/>
            <person name="Ma Y."/>
            <person name="Sun W."/>
        </authorList>
    </citation>
    <scope>NUCLEOTIDE SEQUENCE [LARGE SCALE GENOMIC DNA]</scope>
    <source>
        <strain evidence="6">cv. Malutang</strain>
    </source>
</reference>
<dbReference type="OrthoDB" id="1628660at2759"/>
<sequence>MASNMVAKFDKYWNDVHGVLAMASLLDPRFKLKLPQYFFPLIYEEDKGLDEVKKVRKLCEEIFLEYQVKDGFFSWNSESSDANEKSELDCYLEEKTLPESCESDVLSWWKLNGIKYPIMSEIARDILAIPISTVALESSFSISGRIVHFRMELLPPTEVVKPQSVVQSVPLLIGEINENIESPNEGFVNETSDDEMSNKVSDEDQFVDVKDSDTDTNSERPPTVLVRGRSYTELPSGVIELQQGQLFNDVSHFRQILHDFTIQEGFALNMVKNESRRVTVKCKAEGCTWRVQASPTAVSAKSSKLIEFNVVMSQIKATDLDAYNWNMDTKRLVIYHGGSLVGNCYKGGLTKWVHVPRGLTYDALVKLVQDVTKVDAARYTIELCSLVCTNSGVARPIIENDNKVSCMMDKDKLIPEVYVTIYQKGPTDCVQNDTIVDEDDNILQSNFLQQCNQPTPQLGYGEFLQQLVACGSILISDPIVCTDETIHDQENSQASDIDNSDNGMGAGSASAGPASAGPSGFATFGEGSFGEDGSGEDGSDEHPTPRTWSIPGSERYSLEPNRMDEAISNDGCLYKSKLFRCKKDLKQTVHMYALNENFEL</sequence>
<protein>
    <recommendedName>
        <fullName evidence="7">Transposase MuDR plant domain-containing protein</fullName>
    </recommendedName>
</protein>
<feature type="domain" description="Transposase MuDR plant" evidence="2">
    <location>
        <begin position="240"/>
        <end position="294"/>
    </location>
</feature>
<dbReference type="GO" id="GO:0003677">
    <property type="term" value="F:DNA binding"/>
    <property type="evidence" value="ECO:0007669"/>
    <property type="project" value="InterPro"/>
</dbReference>
<dbReference type="EMBL" id="VAHF01000004">
    <property type="protein sequence ID" value="TXG64138.1"/>
    <property type="molecule type" value="Genomic_DNA"/>
</dbReference>
<feature type="region of interest" description="Disordered" evidence="1">
    <location>
        <begin position="490"/>
        <end position="559"/>
    </location>
</feature>
<dbReference type="InterPro" id="IPR025525">
    <property type="entry name" value="hAT-like_transposase_RNase-H"/>
</dbReference>
<feature type="region of interest" description="Disordered" evidence="1">
    <location>
        <begin position="183"/>
        <end position="222"/>
    </location>
</feature>
<proteinExistence type="predicted"/>
<feature type="compositionally biased region" description="Polar residues" evidence="1">
    <location>
        <begin position="491"/>
        <end position="502"/>
    </location>
</feature>